<evidence type="ECO:0000313" key="5">
    <source>
        <dbReference type="EMBL" id="ADW76118.1"/>
    </source>
</evidence>
<dbReference type="REBASE" id="32480">
    <property type="entry name" value="M.Rsp9602ORF4536P"/>
</dbReference>
<comment type="similarity">
    <text evidence="4">Belongs to the MT-A70-like family.</text>
</comment>
<dbReference type="PROSITE" id="PS51143">
    <property type="entry name" value="MT_A70"/>
    <property type="match status" value="1"/>
</dbReference>
<dbReference type="Proteomes" id="UP000007257">
    <property type="component" value="Plasmid pRAHAQ01"/>
</dbReference>
<dbReference type="Pfam" id="PF05063">
    <property type="entry name" value="MT-A70"/>
    <property type="match status" value="1"/>
</dbReference>
<dbReference type="RefSeq" id="WP_013577799.1">
    <property type="nucleotide sequence ID" value="NC_015062.1"/>
</dbReference>
<keyword evidence="3" id="KW-0949">S-adenosyl-L-methionine</keyword>
<organism evidence="5 6">
    <name type="scientific">Rahnella sp. (strain Y9602)</name>
    <dbReference type="NCBI Taxonomy" id="2703885"/>
    <lineage>
        <taxon>Bacteria</taxon>
        <taxon>Pseudomonadati</taxon>
        <taxon>Pseudomonadota</taxon>
        <taxon>Gammaproteobacteria</taxon>
        <taxon>Enterobacterales</taxon>
        <taxon>Yersiniaceae</taxon>
        <taxon>Rahnella</taxon>
    </lineage>
</organism>
<gene>
    <name evidence="5" type="ordered locus">Rahaq_4536</name>
</gene>
<evidence type="ECO:0000256" key="3">
    <source>
        <dbReference type="ARBA" id="ARBA00022691"/>
    </source>
</evidence>
<accession>A0A0H3FM54</accession>
<keyword evidence="1" id="KW-0489">Methyltransferase</keyword>
<evidence type="ECO:0000313" key="6">
    <source>
        <dbReference type="Proteomes" id="UP000007257"/>
    </source>
</evidence>
<dbReference type="PANTHER" id="PTHR12829">
    <property type="entry name" value="N6-ADENOSINE-METHYLTRANSFERASE"/>
    <property type="match status" value="1"/>
</dbReference>
<evidence type="ECO:0000256" key="1">
    <source>
        <dbReference type="ARBA" id="ARBA00022603"/>
    </source>
</evidence>
<protein>
    <submittedName>
        <fullName evidence="5">MT-A70 family protein</fullName>
    </submittedName>
</protein>
<name>A0A0H3FM54_RAHSY</name>
<dbReference type="GO" id="GO:0008757">
    <property type="term" value="F:S-adenosylmethionine-dependent methyltransferase activity"/>
    <property type="evidence" value="ECO:0007669"/>
    <property type="project" value="UniProtKB-ARBA"/>
</dbReference>
<dbReference type="HOGENOM" id="CLU_018702_0_0_6"/>
<sequence length="251" mass="28244">MSYQLIYADPAWQYSNKISNGAAGDHYSTMAVEEMKRLPIWSIADENAVLAMWYTGNFASEAVELAHAWGFKVKTMKGFTWVKLYEQARSRIEHALAEQTMIDFEDFMDTLNVETVMNGGNYTRGNTEDVLIAVRGSGLERLSAGIKQVIYSCRGEHSEKPAEVRFRLEELYGQVSRIELFSRGEASGWHHWGNENPFNDIELVPASFTTIPPMRNSRVKVLAGHYQALTPLSASKHQISAGIVYLQEVAA</sequence>
<evidence type="ECO:0000256" key="4">
    <source>
        <dbReference type="PROSITE-ProRule" id="PRU00489"/>
    </source>
</evidence>
<reference evidence="6" key="1">
    <citation type="submission" date="2011-01" db="EMBL/GenBank/DDBJ databases">
        <title>Complete sequence of plasmid1 of Rahnella sp. Y9602.</title>
        <authorList>
            <consortium name="US DOE Joint Genome Institute"/>
            <person name="Lucas S."/>
            <person name="Copeland A."/>
            <person name="Lapidus A."/>
            <person name="Cheng J.-F."/>
            <person name="Goodwin L."/>
            <person name="Pitluck S."/>
            <person name="Lu M."/>
            <person name="Detter J.C."/>
            <person name="Han C."/>
            <person name="Tapia R."/>
            <person name="Land M."/>
            <person name="Hauser L."/>
            <person name="Kyrpides N."/>
            <person name="Ivanova N."/>
            <person name="Ovchinnikova G."/>
            <person name="Pagani I."/>
            <person name="Sobecky P.A."/>
            <person name="Martinez R.J."/>
            <person name="Woyke T."/>
        </authorList>
    </citation>
    <scope>NUCLEOTIDE SEQUENCE [LARGE SCALE GENOMIC DNA]</scope>
    <source>
        <strain evidence="6">Y9602</strain>
        <plasmid evidence="6">pRAHAQ01</plasmid>
    </source>
</reference>
<dbReference type="KEGG" id="rah:Rahaq_4536"/>
<evidence type="ECO:0000256" key="2">
    <source>
        <dbReference type="ARBA" id="ARBA00022679"/>
    </source>
</evidence>
<proteinExistence type="inferred from homology"/>
<dbReference type="AlphaFoldDB" id="A0A0H3FM54"/>
<dbReference type="GO" id="GO:0032259">
    <property type="term" value="P:methylation"/>
    <property type="evidence" value="ECO:0007669"/>
    <property type="project" value="UniProtKB-KW"/>
</dbReference>
<keyword evidence="2" id="KW-0808">Transferase</keyword>
<dbReference type="GO" id="GO:0008173">
    <property type="term" value="F:RNA methyltransferase activity"/>
    <property type="evidence" value="ECO:0007669"/>
    <property type="project" value="UniProtKB-ARBA"/>
</dbReference>
<dbReference type="EMBL" id="CP002506">
    <property type="protein sequence ID" value="ADW76118.1"/>
    <property type="molecule type" value="Genomic_DNA"/>
</dbReference>
<dbReference type="PANTHER" id="PTHR12829:SF7">
    <property type="entry name" value="N6-ADENOSINE-METHYLTRANSFERASE CATALYTIC SUBUNIT"/>
    <property type="match status" value="1"/>
</dbReference>
<dbReference type="OrthoDB" id="6258822at2"/>
<dbReference type="InterPro" id="IPR007757">
    <property type="entry name" value="MT-A70-like"/>
</dbReference>
<keyword evidence="5" id="KW-0614">Plasmid</keyword>
<geneLocation type="plasmid" evidence="5 6">
    <name>pRAHAQ01</name>
</geneLocation>
<dbReference type="eggNOG" id="COG4725">
    <property type="taxonomic scope" value="Bacteria"/>
</dbReference>
<reference evidence="5 6" key="2">
    <citation type="journal article" date="2012" name="J. Bacteriol.">
        <title>Complete Genome Sequence of Rahnella sp. Strain Y9602, a Gammaproteobacterium Isolate from Metal- and Radionuclide-Contaminated Soil.</title>
        <authorList>
            <person name="Martinez R.J."/>
            <person name="Bruce D."/>
            <person name="Detter C."/>
            <person name="Goodwin L.A."/>
            <person name="Han J."/>
            <person name="Han C.S."/>
            <person name="Held B."/>
            <person name="Land M.L."/>
            <person name="Mikhailova N."/>
            <person name="Nolan M."/>
            <person name="Pennacchio L."/>
            <person name="Pitluck S."/>
            <person name="Tapia R."/>
            <person name="Woyke T."/>
            <person name="Sobecky P.A."/>
        </authorList>
    </citation>
    <scope>NUCLEOTIDE SEQUENCE [LARGE SCALE GENOMIC DNA]</scope>
    <source>
        <strain evidence="5 6">Y9602</strain>
        <plasmid evidence="5 6">pRAHAQ01</plasmid>
    </source>
</reference>